<evidence type="ECO:0000256" key="1">
    <source>
        <dbReference type="SAM" id="MobiDB-lite"/>
    </source>
</evidence>
<keyword evidence="4" id="KW-1185">Reference proteome</keyword>
<name>A0ABQ8NXE4_PYRGI</name>
<feature type="domain" description="RSE1/DDB1/CPSF1 first beta-propeller" evidence="2">
    <location>
        <begin position="58"/>
        <end position="454"/>
    </location>
</feature>
<sequence length="1435" mass="158927">MSFQTNVLQDGQWVTQTVDLNAVLKASNSKAVDKAPRIPVAKAPRCGIFTRTVVESPVVRHVLPCRLRCADQADIAFVGDYFVEIREYRMEDGQLHDVIRRDDFDERIRKAAVIGNLPDSLGLPANKRAAEEDIDMLNSSSQSPQTDSRKELLAPQMLLVLLENCKCIFMVLRTNSYGSFEFVTSECSILPEASNSSFRHQLAVDPSSRYIALSSSDSTFTVCELESRQVLESRYRNQVDLNPIKNFHPRTYNGVLQMMEFLFPKKGNEGEVILLMFIVRGGHTRMVLYDWEAGEPLRGALSQEANGHRLSAQNQLPLFLIPLRVGTSFIAVYRDTFCIVKDAQLAPPEFSELIVESKPPSEYYTGNATPLWASWARPFRLSQYGSDCVYIAREDGCVEMLFVNDDVDVEASSVGRMRCSISTAFGVLFDDTPSDILVAAGDAGPGVVWKVKARAAPEYLMHLPNWAPALDMVNTHDSHTVHEVDSRGRSVSGTRTIGFQQSPDRLFATSGKAASGAVIEYRHGFQADIGVQLDCDPTTTKAWLLPATTTASGSGHYLILTTPDRSTLLHLSDDLSELSCPEEDAGFDLLSQTYVAHAISKRVILQVTETHLACVAAPPESYQWPSSQVEQNHPRGDEDLLQTPLSSVRVRLRDLFTHNTPGEDMVFTHAAALDEFVLLSATTNHSTHIHLCRIEPDLSPSVVRSFPVQGEVTCLASGTFRGVRHVFAGLWLDNVPSLARLSLDGLDAGRLEIVPIAPDPASSLPLPSFDSSSIPHTTIGGYVSISTAEIDEYSVLVLGTREGSVITFASRGEESVVCTEKFGLTPVTTSDFRFGDRRDMVTVCCDSKLWILTGFDSKRTKNFREKYRVWPVDTQELKPTEGPKSTPAPSTIPIVSATALDAQLARTPQHLPLMLTTGNQIVLAEVLLKPRQVPWTISLGVTPTTAIYSHVLNCLVVGVIDKASKTTLKFIDLETGEDIAYPVKQDDESSQYVAGLGVKGDTILSLSEWIYQKSKHKFAFILVGSRSAGIQVITATNMADSRTGGKRKIKYYTRFKRRATGPVHCIIGHQDGIIYCQGSTLKWEILDNIQKKLVVWKTFDLQSPAKALSVWDGGRAENEQDQPPGWNRDGARLATRSGKTGKGKQKAADGDLSEPEEEASKESDAQSLERRLASHVIVTTMHHSVIVLSHRDDRATEMTHSHSDPFERQGLHSIGQGNMEGSSIYLTTDMTRALTGLWVPWRQPGCNCEVLFEAELPSSVRKMVAARTRPGWAAAQRTAGYGIMKCDGMETLGISVDGRLQHFQIIGIEAWGVLRLVVNLAMGTPEICPFIWRYAEDWQEEPEPVYDGGFMLQIDGNIVQRVLDKRALEGLFRNEKHFKSLVQKLKDLDTAEAEDGGIWRMAGLLPPPDDAVMKHKEVFFELVYAIMEYYLSPII</sequence>
<comment type="caution">
    <text evidence="3">The sequence shown here is derived from an EMBL/GenBank/DDBJ whole genome shotgun (WGS) entry which is preliminary data.</text>
</comment>
<dbReference type="InterPro" id="IPR018846">
    <property type="entry name" value="Beta-prop_RSE1/DDB1/CPSF1_1st"/>
</dbReference>
<feature type="compositionally biased region" description="Basic and acidic residues" evidence="1">
    <location>
        <begin position="1158"/>
        <end position="1168"/>
    </location>
</feature>
<organism evidence="3 4">
    <name type="scientific">Pyricularia grisea</name>
    <name type="common">Crabgrass-specific blast fungus</name>
    <name type="synonym">Magnaporthe grisea</name>
    <dbReference type="NCBI Taxonomy" id="148305"/>
    <lineage>
        <taxon>Eukaryota</taxon>
        <taxon>Fungi</taxon>
        <taxon>Dikarya</taxon>
        <taxon>Ascomycota</taxon>
        <taxon>Pezizomycotina</taxon>
        <taxon>Sordariomycetes</taxon>
        <taxon>Sordariomycetidae</taxon>
        <taxon>Magnaporthales</taxon>
        <taxon>Pyriculariaceae</taxon>
        <taxon>Pyricularia</taxon>
    </lineage>
</organism>
<gene>
    <name evidence="3" type="ORF">MCOR33_001772</name>
</gene>
<protein>
    <recommendedName>
        <fullName evidence="2">RSE1/DDB1/CPSF1 first beta-propeller domain-containing protein</fullName>
    </recommendedName>
</protein>
<dbReference type="EMBL" id="JABSND010000018">
    <property type="protein sequence ID" value="KAI6302996.1"/>
    <property type="molecule type" value="Genomic_DNA"/>
</dbReference>
<accession>A0ABQ8NXE4</accession>
<dbReference type="Proteomes" id="UP001059893">
    <property type="component" value="Unassembled WGS sequence"/>
</dbReference>
<dbReference type="Pfam" id="PF10433">
    <property type="entry name" value="Beta-prop_RSE1_1st"/>
    <property type="match status" value="1"/>
</dbReference>
<proteinExistence type="predicted"/>
<dbReference type="PANTHER" id="PTHR10644">
    <property type="entry name" value="DNA REPAIR/RNA PROCESSING CPSF FAMILY"/>
    <property type="match status" value="1"/>
</dbReference>
<feature type="region of interest" description="Disordered" evidence="1">
    <location>
        <begin position="1113"/>
        <end position="1168"/>
    </location>
</feature>
<reference evidence="3" key="1">
    <citation type="submission" date="2021-01" db="EMBL/GenBank/DDBJ databases">
        <title>Deciphering the adaptive evolutionary patterns associated with biogeogrpahic diversity in the finger millet blast pathogen Magnaporthe oryzae in Eastern Africa.</title>
        <authorList>
            <person name="Onyema G."/>
            <person name="Shittu T.A."/>
            <person name="Dodsworth S."/>
            <person name="Devilliers S."/>
            <person name="Muthumeenakshi S."/>
            <person name="Sreenivasaprasad S."/>
        </authorList>
    </citation>
    <scope>NUCLEOTIDE SEQUENCE</scope>
    <source>
        <strain evidence="3">D15/s37</strain>
    </source>
</reference>
<evidence type="ECO:0000259" key="2">
    <source>
        <dbReference type="Pfam" id="PF10433"/>
    </source>
</evidence>
<evidence type="ECO:0000313" key="4">
    <source>
        <dbReference type="Proteomes" id="UP001059893"/>
    </source>
</evidence>
<dbReference type="Gene3D" id="2.130.10.10">
    <property type="entry name" value="YVTN repeat-like/Quinoprotein amine dehydrogenase"/>
    <property type="match status" value="1"/>
</dbReference>
<evidence type="ECO:0000313" key="3">
    <source>
        <dbReference type="EMBL" id="KAI6302996.1"/>
    </source>
</evidence>
<dbReference type="InterPro" id="IPR015943">
    <property type="entry name" value="WD40/YVTN_repeat-like_dom_sf"/>
</dbReference>
<dbReference type="InterPro" id="IPR050358">
    <property type="entry name" value="RSE1/DDB1/CFT1"/>
</dbReference>